<sequence>MRRLISKSMPLFGRLDRAVDRVVRLIGHFGSAVIGLSAIALVWSGIFYTISEEYARTEQSALKNGSNLARAFEEQIIRSIRAADQTLRYVRDSYAKDPQNFDMSLWSKNSQFLSDFSFQVVVIGKDGIMLSSNIDPKMRGLDLRDREHFRVHADGKDDFLFISKPIFGRVSNRWSIQLTRRIVMPDGSFGGVVVVSLDPEYLSSFYNTVDLGKKGNVTLVGLDGIVRARASAGPAGVGSSLAGSPVMTAIQQKDSGSYTFKSLIDGVSRIYTFQRIKEQPLVVIVGQASEEIFSAFKVNRDRDLLVGALLTVVIGIITVLIARYQAGLAASRDAAEAGTRARSEFLAMMSHEIRTPMNGVIGLADLLLSADLAPEQRKIATTLRESADYLLQLLNDVLDFSKLDADRLEIEHIEFDLHRSVTATAELLVSRAREKGLQLTTSIAPEVPNYVVGDPARLRQVLFNLVGNALKFTEAGSVHIDVRAEDLAGPNLTLVFSVADTGVGIPAEAVGRLFKQFSQVDNSISRRFGGTGLGLAICKRLVTCMGGDIKVQSKVGEGSTFTFSIQVQPQPQPDVEQVSAPEATIVPVGETKAEERPASVEPLKILVAEDNLTNQFVIKKLLDKLGHSYELVENGTQAVAAVQKQTYDLILMDMMMPEMDGLTATRMIRSLPPPAQDIYIIALTANATSQDHLACTDAGMNDFVTKPVTRDRLNAALLRAATATNKERLVA</sequence>
<dbReference type="Pfam" id="PF02518">
    <property type="entry name" value="HATPase_c"/>
    <property type="match status" value="1"/>
</dbReference>
<gene>
    <name evidence="9" type="ORF">HL667_25500</name>
</gene>
<feature type="domain" description="Histidine kinase" evidence="7">
    <location>
        <begin position="348"/>
        <end position="569"/>
    </location>
</feature>
<dbReference type="InterPro" id="IPR054327">
    <property type="entry name" value="His-kinase-like_sensor"/>
</dbReference>
<dbReference type="InterPro" id="IPR004358">
    <property type="entry name" value="Sig_transdc_His_kin-like_C"/>
</dbReference>
<dbReference type="InterPro" id="IPR036890">
    <property type="entry name" value="HATPase_C_sf"/>
</dbReference>
<dbReference type="Gene3D" id="3.40.50.2300">
    <property type="match status" value="1"/>
</dbReference>
<dbReference type="CDD" id="cd00082">
    <property type="entry name" value="HisKA"/>
    <property type="match status" value="1"/>
</dbReference>
<dbReference type="Gene3D" id="3.30.565.10">
    <property type="entry name" value="Histidine kinase-like ATPase, C-terminal domain"/>
    <property type="match status" value="1"/>
</dbReference>
<dbReference type="InterPro" id="IPR036097">
    <property type="entry name" value="HisK_dim/P_sf"/>
</dbReference>
<evidence type="ECO:0000259" key="7">
    <source>
        <dbReference type="PROSITE" id="PS50109"/>
    </source>
</evidence>
<keyword evidence="3 5" id="KW-0597">Phosphoprotein</keyword>
<evidence type="ECO:0000256" key="6">
    <source>
        <dbReference type="SAM" id="Phobius"/>
    </source>
</evidence>
<dbReference type="SUPFAM" id="SSF52172">
    <property type="entry name" value="CheY-like"/>
    <property type="match status" value="1"/>
</dbReference>
<name>A0ABX2CJN4_9BRAD</name>
<evidence type="ECO:0000256" key="4">
    <source>
        <dbReference type="ARBA" id="ARBA00023012"/>
    </source>
</evidence>
<dbReference type="SMART" id="SM00448">
    <property type="entry name" value="REC"/>
    <property type="match status" value="1"/>
</dbReference>
<dbReference type="InterPro" id="IPR003594">
    <property type="entry name" value="HATPase_dom"/>
</dbReference>
<comment type="catalytic activity">
    <reaction evidence="1">
        <text>ATP + protein L-histidine = ADP + protein N-phospho-L-histidine.</text>
        <dbReference type="EC" id="2.7.13.3"/>
    </reaction>
</comment>
<dbReference type="Gene3D" id="3.30.450.20">
    <property type="entry name" value="PAS domain"/>
    <property type="match status" value="2"/>
</dbReference>
<dbReference type="Pfam" id="PF00512">
    <property type="entry name" value="HisKA"/>
    <property type="match status" value="1"/>
</dbReference>
<dbReference type="SUPFAM" id="SSF55874">
    <property type="entry name" value="ATPase domain of HSP90 chaperone/DNA topoisomerase II/histidine kinase"/>
    <property type="match status" value="1"/>
</dbReference>
<feature type="transmembrane region" description="Helical" evidence="6">
    <location>
        <begin position="21"/>
        <end position="50"/>
    </location>
</feature>
<keyword evidence="6" id="KW-0472">Membrane</keyword>
<dbReference type="PANTHER" id="PTHR45339:SF1">
    <property type="entry name" value="HYBRID SIGNAL TRANSDUCTION HISTIDINE KINASE J"/>
    <property type="match status" value="1"/>
</dbReference>
<dbReference type="RefSeq" id="WP_172113447.1">
    <property type="nucleotide sequence ID" value="NZ_JABFDM010000017.1"/>
</dbReference>
<feature type="transmembrane region" description="Helical" evidence="6">
    <location>
        <begin position="304"/>
        <end position="322"/>
    </location>
</feature>
<dbReference type="EMBL" id="JABFDN010000010">
    <property type="protein sequence ID" value="NPU68381.1"/>
    <property type="molecule type" value="Genomic_DNA"/>
</dbReference>
<dbReference type="SUPFAM" id="SSF47384">
    <property type="entry name" value="Homodimeric domain of signal transducing histidine kinase"/>
    <property type="match status" value="1"/>
</dbReference>
<dbReference type="Gene3D" id="1.10.287.130">
    <property type="match status" value="1"/>
</dbReference>
<dbReference type="PROSITE" id="PS50109">
    <property type="entry name" value="HIS_KIN"/>
    <property type="match status" value="1"/>
</dbReference>
<dbReference type="CDD" id="cd12914">
    <property type="entry name" value="PDC1_DGC_like"/>
    <property type="match status" value="1"/>
</dbReference>
<dbReference type="PROSITE" id="PS50110">
    <property type="entry name" value="RESPONSE_REGULATORY"/>
    <property type="match status" value="1"/>
</dbReference>
<dbReference type="PRINTS" id="PR00344">
    <property type="entry name" value="BCTRLSENSOR"/>
</dbReference>
<evidence type="ECO:0000256" key="3">
    <source>
        <dbReference type="ARBA" id="ARBA00022553"/>
    </source>
</evidence>
<dbReference type="Pfam" id="PF22588">
    <property type="entry name" value="dCache_1_like"/>
    <property type="match status" value="1"/>
</dbReference>
<accession>A0ABX2CJN4</accession>
<dbReference type="Proteomes" id="UP000886476">
    <property type="component" value="Unassembled WGS sequence"/>
</dbReference>
<dbReference type="InterPro" id="IPR005467">
    <property type="entry name" value="His_kinase_dom"/>
</dbReference>
<dbReference type="InterPro" id="IPR001789">
    <property type="entry name" value="Sig_transdc_resp-reg_receiver"/>
</dbReference>
<proteinExistence type="predicted"/>
<protein>
    <recommendedName>
        <fullName evidence="2">histidine kinase</fullName>
        <ecNumber evidence="2">2.7.13.3</ecNumber>
    </recommendedName>
</protein>
<feature type="domain" description="Response regulatory" evidence="8">
    <location>
        <begin position="604"/>
        <end position="721"/>
    </location>
</feature>
<dbReference type="SMART" id="SM00387">
    <property type="entry name" value="HATPase_c"/>
    <property type="match status" value="1"/>
</dbReference>
<keyword evidence="10" id="KW-1185">Reference proteome</keyword>
<dbReference type="PANTHER" id="PTHR45339">
    <property type="entry name" value="HYBRID SIGNAL TRANSDUCTION HISTIDINE KINASE J"/>
    <property type="match status" value="1"/>
</dbReference>
<dbReference type="SMART" id="SM00388">
    <property type="entry name" value="HisKA"/>
    <property type="match status" value="1"/>
</dbReference>
<dbReference type="InterPro" id="IPR011006">
    <property type="entry name" value="CheY-like_superfamily"/>
</dbReference>
<evidence type="ECO:0000256" key="1">
    <source>
        <dbReference type="ARBA" id="ARBA00000085"/>
    </source>
</evidence>
<dbReference type="EC" id="2.7.13.3" evidence="2"/>
<evidence type="ECO:0000313" key="10">
    <source>
        <dbReference type="Proteomes" id="UP000886476"/>
    </source>
</evidence>
<dbReference type="CDD" id="cd17546">
    <property type="entry name" value="REC_hyHK_CKI1_RcsC-like"/>
    <property type="match status" value="1"/>
</dbReference>
<organism evidence="9 10">
    <name type="scientific">Bradyrhizobium aeschynomenes</name>
    <dbReference type="NCBI Taxonomy" id="2734909"/>
    <lineage>
        <taxon>Bacteria</taxon>
        <taxon>Pseudomonadati</taxon>
        <taxon>Pseudomonadota</taxon>
        <taxon>Alphaproteobacteria</taxon>
        <taxon>Hyphomicrobiales</taxon>
        <taxon>Nitrobacteraceae</taxon>
        <taxon>Bradyrhizobium</taxon>
    </lineage>
</organism>
<feature type="modified residue" description="4-aspartylphosphate" evidence="5">
    <location>
        <position position="653"/>
    </location>
</feature>
<evidence type="ECO:0000256" key="2">
    <source>
        <dbReference type="ARBA" id="ARBA00012438"/>
    </source>
</evidence>
<evidence type="ECO:0000259" key="8">
    <source>
        <dbReference type="PROSITE" id="PS50110"/>
    </source>
</evidence>
<evidence type="ECO:0000313" key="9">
    <source>
        <dbReference type="EMBL" id="NPU68381.1"/>
    </source>
</evidence>
<keyword evidence="6" id="KW-0812">Transmembrane</keyword>
<evidence type="ECO:0000256" key="5">
    <source>
        <dbReference type="PROSITE-ProRule" id="PRU00169"/>
    </source>
</evidence>
<dbReference type="InterPro" id="IPR003661">
    <property type="entry name" value="HisK_dim/P_dom"/>
</dbReference>
<dbReference type="Pfam" id="PF00072">
    <property type="entry name" value="Response_reg"/>
    <property type="match status" value="1"/>
</dbReference>
<dbReference type="CDD" id="cd12915">
    <property type="entry name" value="PDC2_DGC_like"/>
    <property type="match status" value="1"/>
</dbReference>
<reference evidence="9" key="1">
    <citation type="submission" date="2020-05" db="EMBL/GenBank/DDBJ databases">
        <title>Nod-independent and nitrogen-fixing Bradyrhizobium aeschynomene sp. nov. isolated from nodules of Aeschynomene indica.</title>
        <authorList>
            <person name="Zhang Z."/>
        </authorList>
    </citation>
    <scope>NUCLEOTIDE SEQUENCE</scope>
    <source>
        <strain evidence="9">83012</strain>
    </source>
</reference>
<keyword evidence="4" id="KW-0902">Two-component regulatory system</keyword>
<keyword evidence="6" id="KW-1133">Transmembrane helix</keyword>
<comment type="caution">
    <text evidence="9">The sequence shown here is derived from an EMBL/GenBank/DDBJ whole genome shotgun (WGS) entry which is preliminary data.</text>
</comment>
<dbReference type="CDD" id="cd16922">
    <property type="entry name" value="HATPase_EvgS-ArcB-TorS-like"/>
    <property type="match status" value="1"/>
</dbReference>